<protein>
    <submittedName>
        <fullName evidence="6">Bifunctional solanapyrone synthase</fullName>
    </submittedName>
</protein>
<evidence type="ECO:0000313" key="7">
    <source>
        <dbReference type="Proteomes" id="UP000053831"/>
    </source>
</evidence>
<organism evidence="6 7">
    <name type="scientific">Escovopsis weberi</name>
    <dbReference type="NCBI Taxonomy" id="150374"/>
    <lineage>
        <taxon>Eukaryota</taxon>
        <taxon>Fungi</taxon>
        <taxon>Dikarya</taxon>
        <taxon>Ascomycota</taxon>
        <taxon>Pezizomycotina</taxon>
        <taxon>Sordariomycetes</taxon>
        <taxon>Hypocreomycetidae</taxon>
        <taxon>Hypocreales</taxon>
        <taxon>Hypocreaceae</taxon>
        <taxon>Escovopsis</taxon>
    </lineage>
</organism>
<evidence type="ECO:0000256" key="4">
    <source>
        <dbReference type="ARBA" id="ARBA00023002"/>
    </source>
</evidence>
<dbReference type="STRING" id="150374.A0A0M8NA43"/>
<dbReference type="InterPro" id="IPR050416">
    <property type="entry name" value="FAD-linked_Oxidoreductase"/>
</dbReference>
<dbReference type="EMBL" id="LGSR01000002">
    <property type="protein sequence ID" value="KOS23151.1"/>
    <property type="molecule type" value="Genomic_DNA"/>
</dbReference>
<evidence type="ECO:0000313" key="6">
    <source>
        <dbReference type="EMBL" id="KOS23151.1"/>
    </source>
</evidence>
<dbReference type="InterPro" id="IPR016166">
    <property type="entry name" value="FAD-bd_PCMH"/>
</dbReference>
<keyword evidence="2" id="KW-0285">Flavoprotein</keyword>
<evidence type="ECO:0000259" key="5">
    <source>
        <dbReference type="PROSITE" id="PS51387"/>
    </source>
</evidence>
<keyword evidence="3" id="KW-0274">FAD</keyword>
<dbReference type="InterPro" id="IPR006094">
    <property type="entry name" value="Oxid_FAD_bind_N"/>
</dbReference>
<evidence type="ECO:0000256" key="1">
    <source>
        <dbReference type="ARBA" id="ARBA00005466"/>
    </source>
</evidence>
<dbReference type="AlphaFoldDB" id="A0A0M8NA43"/>
<dbReference type="PANTHER" id="PTHR42973">
    <property type="entry name" value="BINDING OXIDOREDUCTASE, PUTATIVE (AFU_ORTHOLOGUE AFUA_1G17690)-RELATED"/>
    <property type="match status" value="1"/>
</dbReference>
<reference evidence="6 7" key="1">
    <citation type="submission" date="2015-07" db="EMBL/GenBank/DDBJ databases">
        <title>The genome of the fungus Escovopsis weberi, a specialized disease agent of ant agriculture.</title>
        <authorList>
            <person name="de Man T.J."/>
            <person name="Stajich J.E."/>
            <person name="Kubicek C.P."/>
            <person name="Chenthamara K."/>
            <person name="Atanasova L."/>
            <person name="Druzhinina I.S."/>
            <person name="Birnbaum S."/>
            <person name="Barribeau S.M."/>
            <person name="Teiling C."/>
            <person name="Suen G."/>
            <person name="Currie C."/>
            <person name="Gerardo N.M."/>
        </authorList>
    </citation>
    <scope>NUCLEOTIDE SEQUENCE [LARGE SCALE GENOMIC DNA]</scope>
</reference>
<name>A0A0M8NA43_ESCWE</name>
<proteinExistence type="inferred from homology"/>
<comment type="caution">
    <text evidence="6">The sequence shown here is derived from an EMBL/GenBank/DDBJ whole genome shotgun (WGS) entry which is preliminary data.</text>
</comment>
<keyword evidence="7" id="KW-1185">Reference proteome</keyword>
<dbReference type="Pfam" id="PF01565">
    <property type="entry name" value="FAD_binding_4"/>
    <property type="match status" value="1"/>
</dbReference>
<dbReference type="Gene3D" id="3.30.465.10">
    <property type="match status" value="1"/>
</dbReference>
<dbReference type="InterPro" id="IPR036318">
    <property type="entry name" value="FAD-bd_PCMH-like_sf"/>
</dbReference>
<evidence type="ECO:0000256" key="2">
    <source>
        <dbReference type="ARBA" id="ARBA00022630"/>
    </source>
</evidence>
<dbReference type="GO" id="GO:0071949">
    <property type="term" value="F:FAD binding"/>
    <property type="evidence" value="ECO:0007669"/>
    <property type="project" value="InterPro"/>
</dbReference>
<gene>
    <name evidence="6" type="ORF">ESCO_003460</name>
</gene>
<evidence type="ECO:0000256" key="3">
    <source>
        <dbReference type="ARBA" id="ARBA00022827"/>
    </source>
</evidence>
<dbReference type="OrthoDB" id="2151789at2759"/>
<comment type="similarity">
    <text evidence="1">Belongs to the oxygen-dependent FAD-linked oxidoreductase family.</text>
</comment>
<dbReference type="GO" id="GO:0016491">
    <property type="term" value="F:oxidoreductase activity"/>
    <property type="evidence" value="ECO:0007669"/>
    <property type="project" value="UniProtKB-KW"/>
</dbReference>
<dbReference type="PROSITE" id="PS51387">
    <property type="entry name" value="FAD_PCMH"/>
    <property type="match status" value="1"/>
</dbReference>
<sequence>MSQAHFDALKAAGLEEHLLCPGDASYEERVQSWWSAAARLRPSCIFRPKTPEHVSKALSVLSRLDLGRFAIRSGGHSVWAGGSNVDDGLTIDLGHLNQVTYHKDSGTVSLGPGQRWGTVYEMLEPHGVVVAGGRIPDAGVGGLVTGGGISFYAGRSGFACDTVVNFQVVLADGRIVDANVTSNSDLWKALKGGSGNLGIVTRIDMEAFQGTQIWGGSQISDRAYAGDAIRALVNFSKVCADHPGRPYAICNGYDPLIKVEEPFLHQILVDVDGVVEPPVFKECRAIPAMMHDLQVRSMAHISNSMALPSGRGGFWLTLTTKVDARIMQKSVDLHEAFIADMSRVMPATDFVANNVWQLMPSNISDSSVKRGGNVLGLDAVEGHYMLWVLIVMTKSSEFEKQVHQLTIGMKDSLGEYAASVDGLLPWQYLNYADATQNPLKSYGPENLAFLRQVSQKYDPSGFFQTKFPGGFTLARAG</sequence>
<dbReference type="InterPro" id="IPR016169">
    <property type="entry name" value="FAD-bd_PCMH_sub2"/>
</dbReference>
<accession>A0A0M8NA43</accession>
<dbReference type="PANTHER" id="PTHR42973:SF53">
    <property type="entry name" value="FAD-BINDING PCMH-TYPE DOMAIN-CONTAINING PROTEIN-RELATED"/>
    <property type="match status" value="1"/>
</dbReference>
<feature type="domain" description="FAD-binding PCMH-type" evidence="5">
    <location>
        <begin position="38"/>
        <end position="210"/>
    </location>
</feature>
<dbReference type="Proteomes" id="UP000053831">
    <property type="component" value="Unassembled WGS sequence"/>
</dbReference>
<dbReference type="SUPFAM" id="SSF56176">
    <property type="entry name" value="FAD-binding/transporter-associated domain-like"/>
    <property type="match status" value="1"/>
</dbReference>
<keyword evidence="4" id="KW-0560">Oxidoreductase</keyword>